<dbReference type="InterPro" id="IPR029058">
    <property type="entry name" value="AB_hydrolase_fold"/>
</dbReference>
<dbReference type="PANTHER" id="PTHR43798:SF33">
    <property type="entry name" value="HYDROLASE, PUTATIVE (AFU_ORTHOLOGUE AFUA_2G14860)-RELATED"/>
    <property type="match status" value="1"/>
</dbReference>
<organism evidence="2 3">
    <name type="scientific">Paractinoplanes rishiriensis</name>
    <dbReference type="NCBI Taxonomy" id="1050105"/>
    <lineage>
        <taxon>Bacteria</taxon>
        <taxon>Bacillati</taxon>
        <taxon>Actinomycetota</taxon>
        <taxon>Actinomycetes</taxon>
        <taxon>Micromonosporales</taxon>
        <taxon>Micromonosporaceae</taxon>
        <taxon>Paractinoplanes</taxon>
    </lineage>
</organism>
<proteinExistence type="predicted"/>
<dbReference type="GO" id="GO:0016020">
    <property type="term" value="C:membrane"/>
    <property type="evidence" value="ECO:0007669"/>
    <property type="project" value="TreeGrafter"/>
</dbReference>
<accession>A0A919MZV4</accession>
<reference evidence="2" key="1">
    <citation type="submission" date="2021-01" db="EMBL/GenBank/DDBJ databases">
        <title>Whole genome shotgun sequence of Actinoplanes rishiriensis NBRC 108556.</title>
        <authorList>
            <person name="Komaki H."/>
            <person name="Tamura T."/>
        </authorList>
    </citation>
    <scope>NUCLEOTIDE SEQUENCE</scope>
    <source>
        <strain evidence="2">NBRC 108556</strain>
    </source>
</reference>
<comment type="caution">
    <text evidence="2">The sequence shown here is derived from an EMBL/GenBank/DDBJ whole genome shotgun (WGS) entry which is preliminary data.</text>
</comment>
<evidence type="ECO:0000313" key="3">
    <source>
        <dbReference type="Proteomes" id="UP000636960"/>
    </source>
</evidence>
<dbReference type="Pfam" id="PF00561">
    <property type="entry name" value="Abhydrolase_1"/>
    <property type="match status" value="1"/>
</dbReference>
<sequence length="234" mass="25878">MVMIEPPLPPVRSTEEWPARGGVWTYDTWGRHGRPVLLIPAVLFDRVTWWPAAADLRPHATVVAADLPGHGGSDPRLRYEPDELVDDLAGLIAALDVPLAPIVVGHGSSAGLATLFATRYAVHALVTVDADDSFALDRDRYLQTMNLDALPAPYRNLVDVADEPRLLRDYAACIRIRPHPDPPSTARHARLAIRSRPPADPDPGDCRMNIYDVPGRFAHLIDVDRFVCDIKRLL</sequence>
<protein>
    <recommendedName>
        <fullName evidence="1">AB hydrolase-1 domain-containing protein</fullName>
    </recommendedName>
</protein>
<dbReference type="InterPro" id="IPR000073">
    <property type="entry name" value="AB_hydrolase_1"/>
</dbReference>
<dbReference type="InterPro" id="IPR050266">
    <property type="entry name" value="AB_hydrolase_sf"/>
</dbReference>
<gene>
    <name evidence="2" type="ORF">Ari01nite_92040</name>
</gene>
<dbReference type="EMBL" id="BOMV01000111">
    <property type="protein sequence ID" value="GIF01740.1"/>
    <property type="molecule type" value="Genomic_DNA"/>
</dbReference>
<dbReference type="Gene3D" id="3.40.50.1820">
    <property type="entry name" value="alpha/beta hydrolase"/>
    <property type="match status" value="1"/>
</dbReference>
<evidence type="ECO:0000313" key="2">
    <source>
        <dbReference type="EMBL" id="GIF01740.1"/>
    </source>
</evidence>
<evidence type="ECO:0000259" key="1">
    <source>
        <dbReference type="Pfam" id="PF00561"/>
    </source>
</evidence>
<name>A0A919MZV4_9ACTN</name>
<dbReference type="AlphaFoldDB" id="A0A919MZV4"/>
<keyword evidence="3" id="KW-1185">Reference proteome</keyword>
<dbReference type="PANTHER" id="PTHR43798">
    <property type="entry name" value="MONOACYLGLYCEROL LIPASE"/>
    <property type="match status" value="1"/>
</dbReference>
<dbReference type="GO" id="GO:0003824">
    <property type="term" value="F:catalytic activity"/>
    <property type="evidence" value="ECO:0007669"/>
    <property type="project" value="UniProtKB-ARBA"/>
</dbReference>
<feature type="domain" description="AB hydrolase-1" evidence="1">
    <location>
        <begin position="35"/>
        <end position="150"/>
    </location>
</feature>
<dbReference type="Proteomes" id="UP000636960">
    <property type="component" value="Unassembled WGS sequence"/>
</dbReference>
<dbReference type="SUPFAM" id="SSF53474">
    <property type="entry name" value="alpha/beta-Hydrolases"/>
    <property type="match status" value="1"/>
</dbReference>